<feature type="compositionally biased region" description="Low complexity" evidence="6">
    <location>
        <begin position="726"/>
        <end position="747"/>
    </location>
</feature>
<feature type="coiled-coil region" evidence="5">
    <location>
        <begin position="904"/>
        <end position="938"/>
    </location>
</feature>
<dbReference type="InterPro" id="IPR021846">
    <property type="entry name" value="NFACT-C"/>
</dbReference>
<evidence type="ECO:0000259" key="8">
    <source>
        <dbReference type="Pfam" id="PF11923"/>
    </source>
</evidence>
<feature type="domain" description="NFACT protein C-terminal" evidence="8">
    <location>
        <begin position="949"/>
        <end position="1037"/>
    </location>
</feature>
<dbReference type="AlphaFoldDB" id="A0A7S1KQB1"/>
<dbReference type="GO" id="GO:1990112">
    <property type="term" value="C:RQC complex"/>
    <property type="evidence" value="ECO:0007669"/>
    <property type="project" value="TreeGrafter"/>
</dbReference>
<dbReference type="InterPro" id="IPR008532">
    <property type="entry name" value="NFACT_RNA-bd"/>
</dbReference>
<dbReference type="GO" id="GO:0072344">
    <property type="term" value="P:rescue of stalled ribosome"/>
    <property type="evidence" value="ECO:0007669"/>
    <property type="project" value="TreeGrafter"/>
</dbReference>
<dbReference type="Pfam" id="PF11923">
    <property type="entry name" value="NFACT-C"/>
    <property type="match status" value="1"/>
</dbReference>
<proteinExistence type="inferred from homology"/>
<keyword evidence="3" id="KW-0963">Cytoplasm</keyword>
<dbReference type="EMBL" id="HBGD01006031">
    <property type="protein sequence ID" value="CAD9081770.1"/>
    <property type="molecule type" value="Transcribed_RNA"/>
</dbReference>
<name>A0A7S1KQB1_9EUKA</name>
<comment type="similarity">
    <text evidence="2">Belongs to the NEMF family.</text>
</comment>
<dbReference type="GO" id="GO:0043023">
    <property type="term" value="F:ribosomal large subunit binding"/>
    <property type="evidence" value="ECO:0007669"/>
    <property type="project" value="TreeGrafter"/>
</dbReference>
<dbReference type="Gene3D" id="2.30.310.10">
    <property type="entry name" value="ibrinogen binding protein from staphylococcus aureus domain"/>
    <property type="match status" value="1"/>
</dbReference>
<evidence type="ECO:0000313" key="9">
    <source>
        <dbReference type="EMBL" id="CAD9081770.1"/>
    </source>
</evidence>
<evidence type="ECO:0000256" key="2">
    <source>
        <dbReference type="ARBA" id="ARBA00008318"/>
    </source>
</evidence>
<dbReference type="InterPro" id="IPR051608">
    <property type="entry name" value="RQC_Subunit_NEMF"/>
</dbReference>
<feature type="compositionally biased region" description="Basic and acidic residues" evidence="6">
    <location>
        <begin position="835"/>
        <end position="857"/>
    </location>
</feature>
<evidence type="ECO:0000256" key="3">
    <source>
        <dbReference type="ARBA" id="ARBA00022490"/>
    </source>
</evidence>
<dbReference type="Pfam" id="PF05833">
    <property type="entry name" value="NFACT_N"/>
    <property type="match status" value="1"/>
</dbReference>
<dbReference type="PANTHER" id="PTHR15239">
    <property type="entry name" value="NUCLEAR EXPORT MEDIATOR FACTOR NEMF"/>
    <property type="match status" value="1"/>
</dbReference>
<dbReference type="GO" id="GO:1990116">
    <property type="term" value="P:ribosome-associated ubiquitin-dependent protein catabolic process"/>
    <property type="evidence" value="ECO:0007669"/>
    <property type="project" value="TreeGrafter"/>
</dbReference>
<protein>
    <recommendedName>
        <fullName evidence="10">NFACT RNA-binding domain-containing protein</fullName>
    </recommendedName>
</protein>
<organism evidence="9">
    <name type="scientific">Percolomonas cosmopolitus</name>
    <dbReference type="NCBI Taxonomy" id="63605"/>
    <lineage>
        <taxon>Eukaryota</taxon>
        <taxon>Discoba</taxon>
        <taxon>Heterolobosea</taxon>
        <taxon>Tetramitia</taxon>
        <taxon>Eutetramitia</taxon>
        <taxon>Percolomonadidae</taxon>
        <taxon>Percolomonas</taxon>
    </lineage>
</organism>
<reference evidence="9" key="1">
    <citation type="submission" date="2021-01" db="EMBL/GenBank/DDBJ databases">
        <authorList>
            <person name="Corre E."/>
            <person name="Pelletier E."/>
            <person name="Niang G."/>
            <person name="Scheremetjew M."/>
            <person name="Finn R."/>
            <person name="Kale V."/>
            <person name="Holt S."/>
            <person name="Cochrane G."/>
            <person name="Meng A."/>
            <person name="Brown T."/>
            <person name="Cohen L."/>
        </authorList>
    </citation>
    <scope>NUCLEOTIDE SEQUENCE</scope>
    <source>
        <strain evidence="9">WS</strain>
    </source>
</reference>
<dbReference type="GO" id="GO:0005737">
    <property type="term" value="C:cytoplasm"/>
    <property type="evidence" value="ECO:0007669"/>
    <property type="project" value="UniProtKB-SubCell"/>
</dbReference>
<dbReference type="NCBIfam" id="NF041120">
    <property type="entry name" value="RqcH_arch"/>
    <property type="match status" value="1"/>
</dbReference>
<dbReference type="PANTHER" id="PTHR15239:SF6">
    <property type="entry name" value="RIBOSOME QUALITY CONTROL COMPLEX SUBUNIT NEMF"/>
    <property type="match status" value="1"/>
</dbReference>
<evidence type="ECO:0000259" key="7">
    <source>
        <dbReference type="Pfam" id="PF05670"/>
    </source>
</evidence>
<keyword evidence="4 5" id="KW-0175">Coiled coil</keyword>
<evidence type="ECO:0008006" key="10">
    <source>
        <dbReference type="Google" id="ProtNLM"/>
    </source>
</evidence>
<feature type="region of interest" description="Disordered" evidence="6">
    <location>
        <begin position="835"/>
        <end position="889"/>
    </location>
</feature>
<feature type="domain" description="NFACT RNA-binding" evidence="7">
    <location>
        <begin position="534"/>
        <end position="646"/>
    </location>
</feature>
<dbReference type="GO" id="GO:0000049">
    <property type="term" value="F:tRNA binding"/>
    <property type="evidence" value="ECO:0007669"/>
    <property type="project" value="TreeGrafter"/>
</dbReference>
<evidence type="ECO:0000256" key="4">
    <source>
        <dbReference type="ARBA" id="ARBA00023054"/>
    </source>
</evidence>
<sequence>MVKSRLSSIDILSLITSFNIHPSPTQPHFRLANIYSTSAVASSSSSHQSQSPSSNRHYLLKLGHSQAKLVINIESGRRIHETLYKRNKEKIPNQFCLRLRKFIKGRRLESINQIGLDRVIYFDFGGYFLVMEFFAKGNIILTDENWKILTLLRKHDKGEEDVKYAVGETYPVELRKQFQPISGERLNEALHEFKDQPNTNLLWFLNRYLDYGPDIVLHCLLKAGLTKKTKLAEFLESDEKVKELTVALQEADRIVLQLQENTDQEGFIFLSGSSATTTDGTSPVASSLNETPLDAENNEITTDISKELRKRYDTFHPIIFEQYKKTPYIHFKTYNRAVDEYFSAMEQQRVDNQKHTIEKTVEKRLDKIKQEQKDKVHTLETDVEDNQHFARLIECNLPLVDSAIQTVSTALSQSLPWNEIEDIIDEQRDMGDSIADVIRKFNFNQNLIGVLLSNPLEPEIKPCIVWVDVTKSAYANVEDYFNKKKRANYKKEKTLSVQEKALKIAEEKSKERIMQAHRLKADVTKIRKTFWFEKFNWFITSENYLVVSGRDAQQNELIVRRHLRKGDIYVHADIHGAASCIVKNPNPSQPIPQLSIDEACNYCVCRSKAWDAKLGGTSAWWVYDDQVSKTAPTGEYLPTGSFMVRGKKNYVAHCPLIMGFGVLFRVSDDDVKKHIGERQVRGAGEGGDLESPATLTSEYTESELGSAVSITDDTIFDQKSDMVQHPNSNSGGSSQAASSGSESAPSPDVSEDEQQQIFQQESHTEETVAGGTQDQDGPVSVLDKLKKEYDQMTNAEKKRTFNTKDKKKLKQLMKKGDDESAAIQKVVVMKLEKMDIQRERDADNDKEPEESQKEIAARKKKQKQANKRAKKTKKQKKIASKLNEMDDEDKARMRALLGVHRPTVEEQKSEKAKKVELVQQEQRRRKREEQRLKEFFDRENIPYMTEEERKNVKEIDTLTARPHKDDTILFAVPVCAPYRIMKNYKFHFKLTPGSGKRGKIAKILHQAIQKQCQSSENESEIEALKRLSNDEMVLSLISNAQIASSRKKK</sequence>
<feature type="compositionally biased region" description="Basic residues" evidence="6">
    <location>
        <begin position="858"/>
        <end position="879"/>
    </location>
</feature>
<gene>
    <name evidence="9" type="ORF">PCOS0759_LOCUS5010</name>
</gene>
<evidence type="ECO:0000256" key="5">
    <source>
        <dbReference type="SAM" id="Coils"/>
    </source>
</evidence>
<accession>A0A7S1KQB1</accession>
<feature type="region of interest" description="Disordered" evidence="6">
    <location>
        <begin position="796"/>
        <end position="817"/>
    </location>
</feature>
<feature type="region of interest" description="Disordered" evidence="6">
    <location>
        <begin position="721"/>
        <end position="779"/>
    </location>
</feature>
<comment type="subcellular location">
    <subcellularLocation>
        <location evidence="1">Cytoplasm</location>
    </subcellularLocation>
</comment>
<evidence type="ECO:0000256" key="1">
    <source>
        <dbReference type="ARBA" id="ARBA00004496"/>
    </source>
</evidence>
<dbReference type="Pfam" id="PF05670">
    <property type="entry name" value="NFACT-R_1"/>
    <property type="match status" value="1"/>
</dbReference>
<evidence type="ECO:0000256" key="6">
    <source>
        <dbReference type="SAM" id="MobiDB-lite"/>
    </source>
</evidence>